<protein>
    <submittedName>
        <fullName evidence="7">Uncharacterized protein</fullName>
    </submittedName>
</protein>
<gene>
    <name evidence="7" type="ORF">Clacol_004537</name>
</gene>
<comment type="caution">
    <text evidence="7">The sequence shown here is derived from an EMBL/GenBank/DDBJ whole genome shotgun (WGS) entry which is preliminary data.</text>
</comment>
<sequence>MSTEPKEDTFSEYKPEETGIAQKLELTLKEEKQILRRIDLRFIPYASFGMGLVTNVQGLYATRILLGVFEAGLLPGLIFIFTMWYTRQELNIRIAAFITGSSLSGAFGGILAFGIRQMAGVGGKNGWAWIFILEGLFTLFCAIPALWLIPDFPDTSKMLTPKERTKWLHRLAISQVADLGFTNARANLLSAAPYALAVPFTLSMSYFSDKYMVRGPIIIVSILLCNVSETAKFVAVFVVVIGTASASPTIITFIGNNMGTSAGILASNVYPASDAPRYIRGNSIALSFSVLCVIVTGGLSIYNYKENARRDRVYGRPNPDGSDCNILHIHDEVKLKTYDLEGKTREEIIELGDHHPAFRYTI</sequence>
<dbReference type="Proteomes" id="UP001050691">
    <property type="component" value="Unassembled WGS sequence"/>
</dbReference>
<dbReference type="Pfam" id="PF07690">
    <property type="entry name" value="MFS_1"/>
    <property type="match status" value="1"/>
</dbReference>
<feature type="transmembrane region" description="Helical" evidence="6">
    <location>
        <begin position="64"/>
        <end position="86"/>
    </location>
</feature>
<name>A0AAV5ACU5_9AGAM</name>
<feature type="transmembrane region" description="Helical" evidence="6">
    <location>
        <begin position="92"/>
        <end position="115"/>
    </location>
</feature>
<dbReference type="PANTHER" id="PTHR43791:SF19">
    <property type="entry name" value="TRANSPORTER, PUTATIVE (AFU_ORTHOLOGUE AFUA_1G01812)-RELATED"/>
    <property type="match status" value="1"/>
</dbReference>
<dbReference type="InterPro" id="IPR036259">
    <property type="entry name" value="MFS_trans_sf"/>
</dbReference>
<keyword evidence="3 6" id="KW-0812">Transmembrane</keyword>
<evidence type="ECO:0000313" key="7">
    <source>
        <dbReference type="EMBL" id="GJJ10311.1"/>
    </source>
</evidence>
<feature type="transmembrane region" description="Helical" evidence="6">
    <location>
        <begin position="284"/>
        <end position="304"/>
    </location>
</feature>
<feature type="transmembrane region" description="Helical" evidence="6">
    <location>
        <begin position="234"/>
        <end position="255"/>
    </location>
</feature>
<evidence type="ECO:0000256" key="3">
    <source>
        <dbReference type="ARBA" id="ARBA00022692"/>
    </source>
</evidence>
<keyword evidence="5 6" id="KW-0472">Membrane</keyword>
<evidence type="ECO:0000256" key="1">
    <source>
        <dbReference type="ARBA" id="ARBA00004141"/>
    </source>
</evidence>
<organism evidence="7 8">
    <name type="scientific">Clathrus columnatus</name>
    <dbReference type="NCBI Taxonomy" id="1419009"/>
    <lineage>
        <taxon>Eukaryota</taxon>
        <taxon>Fungi</taxon>
        <taxon>Dikarya</taxon>
        <taxon>Basidiomycota</taxon>
        <taxon>Agaricomycotina</taxon>
        <taxon>Agaricomycetes</taxon>
        <taxon>Phallomycetidae</taxon>
        <taxon>Phallales</taxon>
        <taxon>Clathraceae</taxon>
        <taxon>Clathrus</taxon>
    </lineage>
</organism>
<evidence type="ECO:0000256" key="5">
    <source>
        <dbReference type="ARBA" id="ARBA00023136"/>
    </source>
</evidence>
<dbReference type="AlphaFoldDB" id="A0AAV5ACU5"/>
<comment type="subcellular location">
    <subcellularLocation>
        <location evidence="1">Membrane</location>
        <topology evidence="1">Multi-pass membrane protein</topology>
    </subcellularLocation>
</comment>
<evidence type="ECO:0000313" key="8">
    <source>
        <dbReference type="Proteomes" id="UP001050691"/>
    </source>
</evidence>
<dbReference type="EMBL" id="BPWL01000005">
    <property type="protein sequence ID" value="GJJ10311.1"/>
    <property type="molecule type" value="Genomic_DNA"/>
</dbReference>
<dbReference type="PANTHER" id="PTHR43791">
    <property type="entry name" value="PERMEASE-RELATED"/>
    <property type="match status" value="1"/>
</dbReference>
<keyword evidence="8" id="KW-1185">Reference proteome</keyword>
<reference evidence="7" key="1">
    <citation type="submission" date="2021-10" db="EMBL/GenBank/DDBJ databases">
        <title>De novo Genome Assembly of Clathrus columnatus (Basidiomycota, Fungi) Using Illumina and Nanopore Sequence Data.</title>
        <authorList>
            <person name="Ogiso-Tanaka E."/>
            <person name="Itagaki H."/>
            <person name="Hosoya T."/>
            <person name="Hosaka K."/>
        </authorList>
    </citation>
    <scope>NUCLEOTIDE SEQUENCE</scope>
    <source>
        <strain evidence="7">MO-923</strain>
    </source>
</reference>
<keyword evidence="2" id="KW-0813">Transport</keyword>
<keyword evidence="4 6" id="KW-1133">Transmembrane helix</keyword>
<feature type="transmembrane region" description="Helical" evidence="6">
    <location>
        <begin position="127"/>
        <end position="149"/>
    </location>
</feature>
<dbReference type="Gene3D" id="1.20.1250.20">
    <property type="entry name" value="MFS general substrate transporter like domains"/>
    <property type="match status" value="1"/>
</dbReference>
<evidence type="ECO:0000256" key="6">
    <source>
        <dbReference type="SAM" id="Phobius"/>
    </source>
</evidence>
<dbReference type="GO" id="GO:0022857">
    <property type="term" value="F:transmembrane transporter activity"/>
    <property type="evidence" value="ECO:0007669"/>
    <property type="project" value="InterPro"/>
</dbReference>
<proteinExistence type="predicted"/>
<evidence type="ECO:0000256" key="2">
    <source>
        <dbReference type="ARBA" id="ARBA00022448"/>
    </source>
</evidence>
<accession>A0AAV5ACU5</accession>
<feature type="transmembrane region" description="Helical" evidence="6">
    <location>
        <begin position="211"/>
        <end position="227"/>
    </location>
</feature>
<evidence type="ECO:0000256" key="4">
    <source>
        <dbReference type="ARBA" id="ARBA00022989"/>
    </source>
</evidence>
<dbReference type="InterPro" id="IPR011701">
    <property type="entry name" value="MFS"/>
</dbReference>
<dbReference type="SUPFAM" id="SSF103473">
    <property type="entry name" value="MFS general substrate transporter"/>
    <property type="match status" value="1"/>
</dbReference>
<dbReference type="GO" id="GO:0016020">
    <property type="term" value="C:membrane"/>
    <property type="evidence" value="ECO:0007669"/>
    <property type="project" value="UniProtKB-SubCell"/>
</dbReference>